<feature type="signal peptide" evidence="2">
    <location>
        <begin position="1"/>
        <end position="22"/>
    </location>
</feature>
<proteinExistence type="predicted"/>
<accession>A0A316YFK0</accession>
<reference evidence="3 4" key="1">
    <citation type="journal article" date="2018" name="Mol. Biol. Evol.">
        <title>Broad Genomic Sampling Reveals a Smut Pathogenic Ancestry of the Fungal Clade Ustilaginomycotina.</title>
        <authorList>
            <person name="Kijpornyongpan T."/>
            <person name="Mondo S.J."/>
            <person name="Barry K."/>
            <person name="Sandor L."/>
            <person name="Lee J."/>
            <person name="Lipzen A."/>
            <person name="Pangilinan J."/>
            <person name="LaButti K."/>
            <person name="Hainaut M."/>
            <person name="Henrissat B."/>
            <person name="Grigoriev I.V."/>
            <person name="Spatafora J.W."/>
            <person name="Aime M.C."/>
        </authorList>
    </citation>
    <scope>NUCLEOTIDE SEQUENCE [LARGE SCALE GENOMIC DNA]</scope>
    <source>
        <strain evidence="3 4">MCA 4198</strain>
    </source>
</reference>
<dbReference type="AlphaFoldDB" id="A0A316YFK0"/>
<evidence type="ECO:0000256" key="1">
    <source>
        <dbReference type="SAM" id="MobiDB-lite"/>
    </source>
</evidence>
<protein>
    <submittedName>
        <fullName evidence="3">Uncharacterized protein</fullName>
    </submittedName>
</protein>
<evidence type="ECO:0000313" key="4">
    <source>
        <dbReference type="Proteomes" id="UP000245768"/>
    </source>
</evidence>
<keyword evidence="4" id="KW-1185">Reference proteome</keyword>
<evidence type="ECO:0000313" key="3">
    <source>
        <dbReference type="EMBL" id="PWN87901.1"/>
    </source>
</evidence>
<name>A0A316YFK0_9BASI</name>
<evidence type="ECO:0000256" key="2">
    <source>
        <dbReference type="SAM" id="SignalP"/>
    </source>
</evidence>
<dbReference type="GeneID" id="37042032"/>
<dbReference type="RefSeq" id="XP_025375099.1">
    <property type="nucleotide sequence ID" value="XM_025520116.1"/>
</dbReference>
<dbReference type="InParanoid" id="A0A316YFK0"/>
<feature type="chain" id="PRO_5016326251" evidence="2">
    <location>
        <begin position="23"/>
        <end position="182"/>
    </location>
</feature>
<sequence length="182" mass="19719">MKSISVQACALLLLSIALSVNAACGKNQEADEFGGRQRPSLPMHQASLQPSLFLLKTRPGPNQLKPSGPATMCLSSLHLSLKPMGDEPEQQTRHNPASCSERGERASMLPEVPQPVRERTRDGDGGEAACRRARQLLLGWARDYRAISTLASLPLHFASSHVGSATFDLLVLKPLEELCRGL</sequence>
<keyword evidence="2" id="KW-0732">Signal</keyword>
<organism evidence="3 4">
    <name type="scientific">Acaromyces ingoldii</name>
    <dbReference type="NCBI Taxonomy" id="215250"/>
    <lineage>
        <taxon>Eukaryota</taxon>
        <taxon>Fungi</taxon>
        <taxon>Dikarya</taxon>
        <taxon>Basidiomycota</taxon>
        <taxon>Ustilaginomycotina</taxon>
        <taxon>Exobasidiomycetes</taxon>
        <taxon>Exobasidiales</taxon>
        <taxon>Cryptobasidiaceae</taxon>
        <taxon>Acaromyces</taxon>
    </lineage>
</organism>
<dbReference type="EMBL" id="KZ819639">
    <property type="protein sequence ID" value="PWN87901.1"/>
    <property type="molecule type" value="Genomic_DNA"/>
</dbReference>
<gene>
    <name evidence="3" type="ORF">FA10DRAFT_262341</name>
</gene>
<dbReference type="Proteomes" id="UP000245768">
    <property type="component" value="Unassembled WGS sequence"/>
</dbReference>
<feature type="region of interest" description="Disordered" evidence="1">
    <location>
        <begin position="82"/>
        <end position="127"/>
    </location>
</feature>